<organism evidence="1 2">
    <name type="scientific">Streblomastix strix</name>
    <dbReference type="NCBI Taxonomy" id="222440"/>
    <lineage>
        <taxon>Eukaryota</taxon>
        <taxon>Metamonada</taxon>
        <taxon>Preaxostyla</taxon>
        <taxon>Oxymonadida</taxon>
        <taxon>Streblomastigidae</taxon>
        <taxon>Streblomastix</taxon>
    </lineage>
</organism>
<accession>A0A5J4V7N6</accession>
<gene>
    <name evidence="1" type="ORF">EZS28_026062</name>
</gene>
<evidence type="ECO:0000313" key="2">
    <source>
        <dbReference type="Proteomes" id="UP000324800"/>
    </source>
</evidence>
<reference evidence="1 2" key="1">
    <citation type="submission" date="2019-03" db="EMBL/GenBank/DDBJ databases">
        <title>Single cell metagenomics reveals metabolic interactions within the superorganism composed of flagellate Streblomastix strix and complex community of Bacteroidetes bacteria on its surface.</title>
        <authorList>
            <person name="Treitli S.C."/>
            <person name="Kolisko M."/>
            <person name="Husnik F."/>
            <person name="Keeling P."/>
            <person name="Hampl V."/>
        </authorList>
    </citation>
    <scope>NUCLEOTIDE SEQUENCE [LARGE SCALE GENOMIC DNA]</scope>
    <source>
        <strain evidence="1">ST1C</strain>
    </source>
</reference>
<sequence>MLWYRLIFILVRINNFSGFLKQLFNPYIDKVRASAIRECSLQRFAAIAEPSAATSALMSGIEINEYARKKHKFQLFFSGSIYRISHLIMCFFNDGIVRPPPAPACGTKSKWVRMVVGALIS</sequence>
<dbReference type="AlphaFoldDB" id="A0A5J4V7N6"/>
<evidence type="ECO:0000313" key="1">
    <source>
        <dbReference type="EMBL" id="KAA6378410.1"/>
    </source>
</evidence>
<proteinExistence type="predicted"/>
<feature type="non-terminal residue" evidence="1">
    <location>
        <position position="121"/>
    </location>
</feature>
<dbReference type="Proteomes" id="UP000324800">
    <property type="component" value="Unassembled WGS sequence"/>
</dbReference>
<dbReference type="EMBL" id="SNRW01009158">
    <property type="protein sequence ID" value="KAA6378410.1"/>
    <property type="molecule type" value="Genomic_DNA"/>
</dbReference>
<name>A0A5J4V7N6_9EUKA</name>
<comment type="caution">
    <text evidence="1">The sequence shown here is derived from an EMBL/GenBank/DDBJ whole genome shotgun (WGS) entry which is preliminary data.</text>
</comment>
<protein>
    <submittedName>
        <fullName evidence="1">Uncharacterized protein</fullName>
    </submittedName>
</protein>